<evidence type="ECO:0000259" key="1">
    <source>
        <dbReference type="Pfam" id="PF14192"/>
    </source>
</evidence>
<gene>
    <name evidence="3" type="ORF">CDL23_06200</name>
    <name evidence="2" type="ORF">CDL26_15420</name>
</gene>
<proteinExistence type="predicted"/>
<dbReference type="Proteomes" id="UP000235093">
    <property type="component" value="Unassembled WGS sequence"/>
</dbReference>
<dbReference type="EMBL" id="NIHT01000008">
    <property type="protein sequence ID" value="PLT75906.1"/>
    <property type="molecule type" value="Genomic_DNA"/>
</dbReference>
<reference evidence="4 5" key="1">
    <citation type="journal article" date="2017" name="Genome Med.">
        <title>A novel Ruminococcus gnavus clade enriched in inflammatory bowel disease patients.</title>
        <authorList>
            <person name="Hall A.B."/>
            <person name="Yassour M."/>
            <person name="Sauk J."/>
            <person name="Garner A."/>
            <person name="Jiang X."/>
            <person name="Arthur T."/>
            <person name="Lagoudas G.K."/>
            <person name="Vatanen T."/>
            <person name="Fornelos N."/>
            <person name="Wilson R."/>
            <person name="Bertha M."/>
            <person name="Cohen M."/>
            <person name="Garber J."/>
            <person name="Khalili H."/>
            <person name="Gevers D."/>
            <person name="Ananthakrishnan A.N."/>
            <person name="Kugathasan S."/>
            <person name="Lander E.S."/>
            <person name="Blainey P."/>
            <person name="Vlamakis H."/>
            <person name="Xavier R.J."/>
            <person name="Huttenhower C."/>
        </authorList>
    </citation>
    <scope>NUCLEOTIDE SEQUENCE [LARGE SCALE GENOMIC DNA]</scope>
    <source>
        <strain evidence="2 4">RJX1124</strain>
        <strain evidence="3 5">RJX1125</strain>
    </source>
</reference>
<protein>
    <recommendedName>
        <fullName evidence="1">DUF4314 domain-containing protein</fullName>
    </recommendedName>
</protein>
<organism evidence="2 4">
    <name type="scientific">Mediterraneibacter gnavus</name>
    <name type="common">Ruminococcus gnavus</name>
    <dbReference type="NCBI Taxonomy" id="33038"/>
    <lineage>
        <taxon>Bacteria</taxon>
        <taxon>Bacillati</taxon>
        <taxon>Bacillota</taxon>
        <taxon>Clostridia</taxon>
        <taxon>Lachnospirales</taxon>
        <taxon>Lachnospiraceae</taxon>
        <taxon>Mediterraneibacter</taxon>
    </lineage>
</organism>
<dbReference type="Proteomes" id="UP000234891">
    <property type="component" value="Unassembled WGS sequence"/>
</dbReference>
<accession>A0A2N5P215</accession>
<evidence type="ECO:0000313" key="3">
    <source>
        <dbReference type="EMBL" id="PLT75906.1"/>
    </source>
</evidence>
<feature type="domain" description="DUF4314" evidence="1">
    <location>
        <begin position="79"/>
        <end position="141"/>
    </location>
</feature>
<evidence type="ECO:0000313" key="5">
    <source>
        <dbReference type="Proteomes" id="UP000235093"/>
    </source>
</evidence>
<dbReference type="InterPro" id="IPR025463">
    <property type="entry name" value="DUF4314"/>
</dbReference>
<comment type="caution">
    <text evidence="2">The sequence shown here is derived from an EMBL/GenBank/DDBJ whole genome shotgun (WGS) entry which is preliminary data.</text>
</comment>
<dbReference type="EMBL" id="NIHS01000045">
    <property type="protein sequence ID" value="PLT69190.1"/>
    <property type="molecule type" value="Genomic_DNA"/>
</dbReference>
<name>A0A2N5P215_MEDGN</name>
<evidence type="ECO:0000313" key="4">
    <source>
        <dbReference type="Proteomes" id="UP000234891"/>
    </source>
</evidence>
<dbReference type="AlphaFoldDB" id="A0A2N5P215"/>
<evidence type="ECO:0000313" key="2">
    <source>
        <dbReference type="EMBL" id="PLT69190.1"/>
    </source>
</evidence>
<sequence>MTKRNWKSSRTLWKSIFRNIEPIQENRQKSSWKLLWKKCWNGIKKENIYWRGLFQRSLWGGSRIRERKKTVISNAERIVLRNMYPPGCRVELEDMEADPYVKLSPGDLGTVQFVDDAGQIHVSWDCGHSLAMVFGVDHCKCVMREERLQEILQRVQTMPFENLEKMELYIREKLSGAFPKISFQKKEGQEVLVDMGVAAFMKKGLGVAIQYETDSQQHIFIKKMEMQGQELERKNPFPVQKKR</sequence>
<dbReference type="Pfam" id="PF14192">
    <property type="entry name" value="DUF4314"/>
    <property type="match status" value="1"/>
</dbReference>